<dbReference type="Gene3D" id="3.40.50.1820">
    <property type="entry name" value="alpha/beta hydrolase"/>
    <property type="match status" value="1"/>
</dbReference>
<dbReference type="PANTHER" id="PTHR43194:SF5">
    <property type="entry name" value="PIMELOYL-[ACYL-CARRIER PROTEIN] METHYL ESTER ESTERASE"/>
    <property type="match status" value="1"/>
</dbReference>
<evidence type="ECO:0000313" key="2">
    <source>
        <dbReference type="EMBL" id="SFQ25733.1"/>
    </source>
</evidence>
<dbReference type="Pfam" id="PF12697">
    <property type="entry name" value="Abhydrolase_6"/>
    <property type="match status" value="1"/>
</dbReference>
<dbReference type="PANTHER" id="PTHR43194">
    <property type="entry name" value="HYDROLASE ALPHA/BETA FOLD FAMILY"/>
    <property type="match status" value="1"/>
</dbReference>
<sequence>MSVPRRILGVTGAVLTGPTATALALATQHRRGRVDPLAGEPLGRLPTDRASTVAADDGTPLAVSEVDPEDGGVPELTVVGVHGFALSQRSWHFQRRDLAALRLPRVRQVYYDHRGHGLSGEAIPETSTIEQLAADLDAVLRAVAPEGPIVLVGHSMGGMVIMELAQRRPELFAERVCGVAFLATAAGEVGARGLPRSLLSKYNPLTRGVGGLAGWQPGLVEFVRAAGGQLTRGAVRRLAFGGRDVSPALVDFMQEMLATTKVRQLVSFVDTLGSHNRYAALAGLKHTSVLVVGAAHDRLTPFAHAERIAAELPDAELVRVRGAGHMVQLEQPELVNSALIDLLQRCAGVDGARRVPWSGEGWRRRGWARWWRR</sequence>
<organism evidence="2 3">
    <name type="scientific">Amycolatopsis arida</name>
    <dbReference type="NCBI Taxonomy" id="587909"/>
    <lineage>
        <taxon>Bacteria</taxon>
        <taxon>Bacillati</taxon>
        <taxon>Actinomycetota</taxon>
        <taxon>Actinomycetes</taxon>
        <taxon>Pseudonocardiales</taxon>
        <taxon>Pseudonocardiaceae</taxon>
        <taxon>Amycolatopsis</taxon>
    </lineage>
</organism>
<dbReference type="InterPro" id="IPR000073">
    <property type="entry name" value="AB_hydrolase_1"/>
</dbReference>
<dbReference type="STRING" id="587909.SAMN05421810_105380"/>
<dbReference type="RefSeq" id="WP_092531208.1">
    <property type="nucleotide sequence ID" value="NZ_FOWW01000005.1"/>
</dbReference>
<reference evidence="3" key="1">
    <citation type="submission" date="2016-10" db="EMBL/GenBank/DDBJ databases">
        <authorList>
            <person name="Varghese N."/>
            <person name="Submissions S."/>
        </authorList>
    </citation>
    <scope>NUCLEOTIDE SEQUENCE [LARGE SCALE GENOMIC DNA]</scope>
    <source>
        <strain evidence="3">CGMCC 4.5579</strain>
    </source>
</reference>
<dbReference type="SUPFAM" id="SSF53474">
    <property type="entry name" value="alpha/beta-Hydrolases"/>
    <property type="match status" value="1"/>
</dbReference>
<accession>A0A1I5X158</accession>
<dbReference type="OrthoDB" id="5422338at2"/>
<dbReference type="InterPro" id="IPR050228">
    <property type="entry name" value="Carboxylesterase_BioH"/>
</dbReference>
<dbReference type="InterPro" id="IPR000639">
    <property type="entry name" value="Epox_hydrolase-like"/>
</dbReference>
<dbReference type="Proteomes" id="UP000198727">
    <property type="component" value="Unassembled WGS sequence"/>
</dbReference>
<dbReference type="PRINTS" id="PR00412">
    <property type="entry name" value="EPOXHYDRLASE"/>
</dbReference>
<evidence type="ECO:0000313" key="3">
    <source>
        <dbReference type="Proteomes" id="UP000198727"/>
    </source>
</evidence>
<proteinExistence type="predicted"/>
<dbReference type="GO" id="GO:0003824">
    <property type="term" value="F:catalytic activity"/>
    <property type="evidence" value="ECO:0007669"/>
    <property type="project" value="InterPro"/>
</dbReference>
<gene>
    <name evidence="2" type="ORF">SAMN05421810_105380</name>
</gene>
<protein>
    <submittedName>
        <fullName evidence="2">Pimeloyl-ACP methyl ester carboxylesterase</fullName>
    </submittedName>
</protein>
<dbReference type="EMBL" id="FOWW01000005">
    <property type="protein sequence ID" value="SFQ25733.1"/>
    <property type="molecule type" value="Genomic_DNA"/>
</dbReference>
<keyword evidence="3" id="KW-1185">Reference proteome</keyword>
<feature type="domain" description="AB hydrolase-1" evidence="1">
    <location>
        <begin position="78"/>
        <end position="337"/>
    </location>
</feature>
<evidence type="ECO:0000259" key="1">
    <source>
        <dbReference type="Pfam" id="PF12697"/>
    </source>
</evidence>
<dbReference type="AlphaFoldDB" id="A0A1I5X158"/>
<dbReference type="InterPro" id="IPR029058">
    <property type="entry name" value="AB_hydrolase_fold"/>
</dbReference>
<name>A0A1I5X158_9PSEU</name>